<feature type="transmembrane region" description="Helical" evidence="1">
    <location>
        <begin position="137"/>
        <end position="158"/>
    </location>
</feature>
<dbReference type="NCBIfam" id="NF008219">
    <property type="entry name" value="PRK10987.1"/>
    <property type="match status" value="1"/>
</dbReference>
<dbReference type="InterPro" id="IPR031347">
    <property type="entry name" value="AmpE"/>
</dbReference>
<dbReference type="Pfam" id="PF17113">
    <property type="entry name" value="AmpE"/>
    <property type="match status" value="2"/>
</dbReference>
<protein>
    <submittedName>
        <fullName evidence="2">Beta-lactamase regulator AmpE</fullName>
    </submittedName>
</protein>
<keyword evidence="1" id="KW-1133">Transmembrane helix</keyword>
<accession>A0A919EHC8</accession>
<dbReference type="InterPro" id="IPR052966">
    <property type="entry name" value="Beta-lactamase_Reg"/>
</dbReference>
<dbReference type="PANTHER" id="PTHR38684:SF1">
    <property type="entry name" value="PROTEIN AMPE"/>
    <property type="match status" value="1"/>
</dbReference>
<evidence type="ECO:0000313" key="2">
    <source>
        <dbReference type="EMBL" id="GHF79645.1"/>
    </source>
</evidence>
<evidence type="ECO:0000313" key="3">
    <source>
        <dbReference type="Proteomes" id="UP000623842"/>
    </source>
</evidence>
<dbReference type="GO" id="GO:0005886">
    <property type="term" value="C:plasma membrane"/>
    <property type="evidence" value="ECO:0007669"/>
    <property type="project" value="TreeGrafter"/>
</dbReference>
<proteinExistence type="predicted"/>
<feature type="transmembrane region" description="Helical" evidence="1">
    <location>
        <begin position="46"/>
        <end position="65"/>
    </location>
</feature>
<feature type="transmembrane region" description="Helical" evidence="1">
    <location>
        <begin position="72"/>
        <end position="92"/>
    </location>
</feature>
<sequence length="305" mass="34911">MSLISLLIALAAERYLSSSAWQFSVYYQRYLRLFKKLDILGSPSKSTITNLIFLLVPVIVCYAVLAIVEDGLLHLIVSTLVLIACFGCFKTRDTYKQYLMAAFRGEATTCSLYHKQLMQDKNLPDMGFGQTLVWLNYRYFIAIMLFFVLFGAPGALFYRLLTKLNESPLCQLEHEEYLLKANLDDAQKAEQYQECKPCDDSNNEVLRLNQRLLFIIDWVPVRIVAFGYMLVGHFSRAFPVWLENLFATEKQAHYVLIDVAQKSEDFMVDQDDCTAEPCLLVRLAKRTLLLCLATVSMLIITGVVN</sequence>
<gene>
    <name evidence="2" type="primary">ampE</name>
    <name evidence="2" type="ORF">GCM10017161_03530</name>
</gene>
<keyword evidence="1" id="KW-0472">Membrane</keyword>
<keyword evidence="3" id="KW-1185">Reference proteome</keyword>
<keyword evidence="1" id="KW-0812">Transmembrane</keyword>
<comment type="caution">
    <text evidence="2">The sequence shown here is derived from an EMBL/GenBank/DDBJ whole genome shotgun (WGS) entry which is preliminary data.</text>
</comment>
<dbReference type="AlphaFoldDB" id="A0A919EHC8"/>
<dbReference type="Proteomes" id="UP000623842">
    <property type="component" value="Unassembled WGS sequence"/>
</dbReference>
<reference evidence="2" key="1">
    <citation type="journal article" date="2014" name="Int. J. Syst. Evol. Microbiol.">
        <title>Complete genome sequence of Corynebacterium casei LMG S-19264T (=DSM 44701T), isolated from a smear-ripened cheese.</title>
        <authorList>
            <consortium name="US DOE Joint Genome Institute (JGI-PGF)"/>
            <person name="Walter F."/>
            <person name="Albersmeier A."/>
            <person name="Kalinowski J."/>
            <person name="Ruckert C."/>
        </authorList>
    </citation>
    <scope>NUCLEOTIDE SEQUENCE</scope>
    <source>
        <strain evidence="2">KCTC 42731</strain>
    </source>
</reference>
<feature type="transmembrane region" description="Helical" evidence="1">
    <location>
        <begin position="287"/>
        <end position="304"/>
    </location>
</feature>
<reference evidence="2" key="2">
    <citation type="submission" date="2020-09" db="EMBL/GenBank/DDBJ databases">
        <authorList>
            <person name="Sun Q."/>
            <person name="Kim S."/>
        </authorList>
    </citation>
    <scope>NUCLEOTIDE SEQUENCE</scope>
    <source>
        <strain evidence="2">KCTC 42731</strain>
    </source>
</reference>
<organism evidence="2 3">
    <name type="scientific">Thalassotalea marina</name>
    <dbReference type="NCBI Taxonomy" id="1673741"/>
    <lineage>
        <taxon>Bacteria</taxon>
        <taxon>Pseudomonadati</taxon>
        <taxon>Pseudomonadota</taxon>
        <taxon>Gammaproteobacteria</taxon>
        <taxon>Alteromonadales</taxon>
        <taxon>Colwelliaceae</taxon>
        <taxon>Thalassotalea</taxon>
    </lineage>
</organism>
<dbReference type="EMBL" id="BNCK01000001">
    <property type="protein sequence ID" value="GHF79645.1"/>
    <property type="molecule type" value="Genomic_DNA"/>
</dbReference>
<name>A0A919EHC8_9GAMM</name>
<dbReference type="PANTHER" id="PTHR38684">
    <property type="entry name" value="PROTEIN AMPE"/>
    <property type="match status" value="1"/>
</dbReference>
<feature type="transmembrane region" description="Helical" evidence="1">
    <location>
        <begin position="212"/>
        <end position="231"/>
    </location>
</feature>
<dbReference type="GO" id="GO:0046677">
    <property type="term" value="P:response to antibiotic"/>
    <property type="evidence" value="ECO:0007669"/>
    <property type="project" value="TreeGrafter"/>
</dbReference>
<evidence type="ECO:0000256" key="1">
    <source>
        <dbReference type="SAM" id="Phobius"/>
    </source>
</evidence>
<dbReference type="RefSeq" id="WP_189766992.1">
    <property type="nucleotide sequence ID" value="NZ_BNCK01000001.1"/>
</dbReference>